<sequence length="240" mass="27043">MGQLPSVVSHLHQFRPTYKSHVCAAGEVINWTRDCGDYNPRSFAYAFAILIIPTFAASAIVAGRTRQPDLERGLATTQTSREVVDKSLLYPGRVLFTGMGFNVIMCANPGARDAATSIRNFRASFERYREPNGERLRYTRYKEIIHKDEDFTIHVLADPGDNIERAEAFANAFKSRSRRLHLRRRIQELPVIPAAHLARHHGTHLAPPRPQDASPVNVNIVDDSDQQSLDALITTVQWRG</sequence>
<name>A0ABR4PDF7_9HELO</name>
<comment type="caution">
    <text evidence="2">The sequence shown here is derived from an EMBL/GenBank/DDBJ whole genome shotgun (WGS) entry which is preliminary data.</text>
</comment>
<accession>A0ABR4PDF7</accession>
<gene>
    <name evidence="2" type="ORF">PVAG01_07773</name>
</gene>
<evidence type="ECO:0000256" key="1">
    <source>
        <dbReference type="SAM" id="Phobius"/>
    </source>
</evidence>
<evidence type="ECO:0000313" key="3">
    <source>
        <dbReference type="Proteomes" id="UP001629113"/>
    </source>
</evidence>
<feature type="transmembrane region" description="Helical" evidence="1">
    <location>
        <begin position="43"/>
        <end position="62"/>
    </location>
</feature>
<evidence type="ECO:0000313" key="2">
    <source>
        <dbReference type="EMBL" id="KAL3421328.1"/>
    </source>
</evidence>
<keyword evidence="1" id="KW-0812">Transmembrane</keyword>
<keyword evidence="3" id="KW-1185">Reference proteome</keyword>
<keyword evidence="1" id="KW-0472">Membrane</keyword>
<reference evidence="2 3" key="1">
    <citation type="submission" date="2024-06" db="EMBL/GenBank/DDBJ databases">
        <title>Complete genome of Phlyctema vagabunda strain 19-DSS-EL-015.</title>
        <authorList>
            <person name="Fiorenzani C."/>
        </authorList>
    </citation>
    <scope>NUCLEOTIDE SEQUENCE [LARGE SCALE GENOMIC DNA]</scope>
    <source>
        <strain evidence="2 3">19-DSS-EL-015</strain>
    </source>
</reference>
<proteinExistence type="predicted"/>
<dbReference type="EMBL" id="JBFCZG010000006">
    <property type="protein sequence ID" value="KAL3421328.1"/>
    <property type="molecule type" value="Genomic_DNA"/>
</dbReference>
<protein>
    <submittedName>
        <fullName evidence="2">Uncharacterized protein</fullName>
    </submittedName>
</protein>
<dbReference type="Proteomes" id="UP001629113">
    <property type="component" value="Unassembled WGS sequence"/>
</dbReference>
<keyword evidence="1" id="KW-1133">Transmembrane helix</keyword>
<organism evidence="2 3">
    <name type="scientific">Phlyctema vagabunda</name>
    <dbReference type="NCBI Taxonomy" id="108571"/>
    <lineage>
        <taxon>Eukaryota</taxon>
        <taxon>Fungi</taxon>
        <taxon>Dikarya</taxon>
        <taxon>Ascomycota</taxon>
        <taxon>Pezizomycotina</taxon>
        <taxon>Leotiomycetes</taxon>
        <taxon>Helotiales</taxon>
        <taxon>Dermateaceae</taxon>
        <taxon>Phlyctema</taxon>
    </lineage>
</organism>